<reference evidence="2 3" key="1">
    <citation type="journal article" date="2012" name="Front. Microbiol.">
        <title>Complete genome of Ignavibacterium album, a metabolically versatile, flagellated, facultative anaerobe from the phylum Chlorobi.</title>
        <authorList>
            <person name="Liu Z."/>
            <person name="Frigaard N.-U."/>
            <person name="Vogl K."/>
            <person name="Iino T."/>
            <person name="Ohkuma M."/>
            <person name="Overmann J."/>
            <person name="Bryant D.A."/>
        </authorList>
    </citation>
    <scope>NUCLEOTIDE SEQUENCE [LARGE SCALE GENOMIC DNA]</scope>
    <source>
        <strain evidence="3">DSM 19864 / JCM 16511 / NBRC 101810 / Mat9-16</strain>
    </source>
</reference>
<dbReference type="InterPro" id="IPR047216">
    <property type="entry name" value="Endonuclease_DUF559_bact"/>
</dbReference>
<dbReference type="STRING" id="945713.IALB_0174"/>
<gene>
    <name evidence="2" type="ordered locus">IALB_0174</name>
</gene>
<dbReference type="Gene3D" id="3.40.960.10">
    <property type="entry name" value="VSR Endonuclease"/>
    <property type="match status" value="1"/>
</dbReference>
<dbReference type="OrthoDB" id="9798754at2"/>
<keyword evidence="3" id="KW-1185">Reference proteome</keyword>
<dbReference type="EMBL" id="CP003418">
    <property type="protein sequence ID" value="AFH47886.1"/>
    <property type="molecule type" value="Genomic_DNA"/>
</dbReference>
<dbReference type="eggNOG" id="COG2852">
    <property type="taxonomic scope" value="Bacteria"/>
</dbReference>
<protein>
    <recommendedName>
        <fullName evidence="1">DUF559 domain-containing protein</fullName>
    </recommendedName>
</protein>
<sequence>MSLNKKRELREIAKTFCRQLRKNSTEAEKIFWEIVRDRKFLNKKFYRQYPIFYDLLGTESFFIADFYCHEERFIIELDGEIHKYKLRDDEKRTEILNQLGLRVIRFSNQEIIYDVSNALEKLKQLF</sequence>
<dbReference type="HOGENOM" id="CLU_107928_1_2_10"/>
<proteinExistence type="predicted"/>
<dbReference type="CDD" id="cd01038">
    <property type="entry name" value="Endonuclease_DUF559"/>
    <property type="match status" value="1"/>
</dbReference>
<evidence type="ECO:0000259" key="1">
    <source>
        <dbReference type="Pfam" id="PF04480"/>
    </source>
</evidence>
<dbReference type="Pfam" id="PF04480">
    <property type="entry name" value="DUF559"/>
    <property type="match status" value="1"/>
</dbReference>
<dbReference type="RefSeq" id="WP_014559046.1">
    <property type="nucleotide sequence ID" value="NC_017464.1"/>
</dbReference>
<evidence type="ECO:0000313" key="3">
    <source>
        <dbReference type="Proteomes" id="UP000007394"/>
    </source>
</evidence>
<evidence type="ECO:0000313" key="2">
    <source>
        <dbReference type="EMBL" id="AFH47886.1"/>
    </source>
</evidence>
<dbReference type="InterPro" id="IPR011335">
    <property type="entry name" value="Restrct_endonuc-II-like"/>
</dbReference>
<dbReference type="SUPFAM" id="SSF52980">
    <property type="entry name" value="Restriction endonuclease-like"/>
    <property type="match status" value="1"/>
</dbReference>
<dbReference type="PANTHER" id="PTHR38590:SF1">
    <property type="entry name" value="BLL0828 PROTEIN"/>
    <property type="match status" value="1"/>
</dbReference>
<dbReference type="PANTHER" id="PTHR38590">
    <property type="entry name" value="BLL0828 PROTEIN"/>
    <property type="match status" value="1"/>
</dbReference>
<organism evidence="2 3">
    <name type="scientific">Ignavibacterium album (strain DSM 19864 / JCM 16511 / NBRC 101810 / Mat9-16)</name>
    <dbReference type="NCBI Taxonomy" id="945713"/>
    <lineage>
        <taxon>Bacteria</taxon>
        <taxon>Pseudomonadati</taxon>
        <taxon>Ignavibacteriota</taxon>
        <taxon>Ignavibacteria</taxon>
        <taxon>Ignavibacteriales</taxon>
        <taxon>Ignavibacteriaceae</taxon>
        <taxon>Ignavibacterium</taxon>
    </lineage>
</organism>
<accession>I0AFX9</accession>
<name>I0AFX9_IGNAJ</name>
<dbReference type="KEGG" id="ial:IALB_0174"/>
<feature type="domain" description="DUF559" evidence="1">
    <location>
        <begin position="14"/>
        <end position="123"/>
    </location>
</feature>
<dbReference type="AlphaFoldDB" id="I0AFX9"/>
<dbReference type="Proteomes" id="UP000007394">
    <property type="component" value="Chromosome"/>
</dbReference>
<dbReference type="InterPro" id="IPR007569">
    <property type="entry name" value="DUF559"/>
</dbReference>